<dbReference type="CDD" id="cd18008">
    <property type="entry name" value="DEXDc_SHPRH-like"/>
    <property type="match status" value="1"/>
</dbReference>
<dbReference type="GO" id="GO:0005524">
    <property type="term" value="F:ATP binding"/>
    <property type="evidence" value="ECO:0007669"/>
    <property type="project" value="UniProtKB-KW"/>
</dbReference>
<feature type="region of interest" description="Disordered" evidence="4">
    <location>
        <begin position="1"/>
        <end position="34"/>
    </location>
</feature>
<accession>A0A9W8EJQ7</accession>
<dbReference type="GO" id="GO:0005634">
    <property type="term" value="C:nucleus"/>
    <property type="evidence" value="ECO:0007669"/>
    <property type="project" value="TreeGrafter"/>
</dbReference>
<dbReference type="InterPro" id="IPR050628">
    <property type="entry name" value="SNF2_RAD54_helicase_TF"/>
</dbReference>
<dbReference type="AlphaFoldDB" id="A0A9W8EJQ7"/>
<keyword evidence="3" id="KW-0067">ATP-binding</keyword>
<dbReference type="CDD" id="cd18793">
    <property type="entry name" value="SF2_C_SNF"/>
    <property type="match status" value="1"/>
</dbReference>
<evidence type="ECO:0000256" key="3">
    <source>
        <dbReference type="ARBA" id="ARBA00022840"/>
    </source>
</evidence>
<dbReference type="GO" id="GO:0016787">
    <property type="term" value="F:hydrolase activity"/>
    <property type="evidence" value="ECO:0007669"/>
    <property type="project" value="UniProtKB-KW"/>
</dbReference>
<dbReference type="InterPro" id="IPR014001">
    <property type="entry name" value="Helicase_ATP-bd"/>
</dbReference>
<evidence type="ECO:0000256" key="1">
    <source>
        <dbReference type="ARBA" id="ARBA00022741"/>
    </source>
</evidence>
<evidence type="ECO:0000256" key="2">
    <source>
        <dbReference type="ARBA" id="ARBA00022801"/>
    </source>
</evidence>
<dbReference type="OrthoDB" id="448448at2759"/>
<evidence type="ECO:0000313" key="7">
    <source>
        <dbReference type="EMBL" id="KAJ2003794.1"/>
    </source>
</evidence>
<dbReference type="Gene3D" id="3.40.50.300">
    <property type="entry name" value="P-loop containing nucleotide triphosphate hydrolases"/>
    <property type="match status" value="1"/>
</dbReference>
<comment type="caution">
    <text evidence="7">The sequence shown here is derived from an EMBL/GenBank/DDBJ whole genome shotgun (WGS) entry which is preliminary data.</text>
</comment>
<reference evidence="7" key="1">
    <citation type="submission" date="2022-07" db="EMBL/GenBank/DDBJ databases">
        <title>Phylogenomic reconstructions and comparative analyses of Kickxellomycotina fungi.</title>
        <authorList>
            <person name="Reynolds N.K."/>
            <person name="Stajich J.E."/>
            <person name="Barry K."/>
            <person name="Grigoriev I.V."/>
            <person name="Crous P."/>
            <person name="Smith M.E."/>
        </authorList>
    </citation>
    <scope>NUCLEOTIDE SEQUENCE</scope>
    <source>
        <strain evidence="7">IMI 214461</strain>
    </source>
</reference>
<dbReference type="Pfam" id="PF00176">
    <property type="entry name" value="SNF2-rel_dom"/>
    <property type="match status" value="1"/>
</dbReference>
<protein>
    <submittedName>
        <fullName evidence="7">Uncharacterized protein</fullName>
    </submittedName>
</protein>
<dbReference type="GO" id="GO:0008094">
    <property type="term" value="F:ATP-dependent activity, acting on DNA"/>
    <property type="evidence" value="ECO:0007669"/>
    <property type="project" value="TreeGrafter"/>
</dbReference>
<dbReference type="InterPro" id="IPR000330">
    <property type="entry name" value="SNF2_N"/>
</dbReference>
<name>A0A9W8EJQ7_9FUNG</name>
<dbReference type="Gene3D" id="3.40.50.10810">
    <property type="entry name" value="Tandem AAA-ATPase domain"/>
    <property type="match status" value="1"/>
</dbReference>
<dbReference type="Proteomes" id="UP001150907">
    <property type="component" value="Unassembled WGS sequence"/>
</dbReference>
<dbReference type="InterPro" id="IPR049730">
    <property type="entry name" value="SNF2/RAD54-like_C"/>
</dbReference>
<dbReference type="PANTHER" id="PTHR45626">
    <property type="entry name" value="TRANSCRIPTION TERMINATION FACTOR 2-RELATED"/>
    <property type="match status" value="1"/>
</dbReference>
<feature type="region of interest" description="Disordered" evidence="4">
    <location>
        <begin position="218"/>
        <end position="242"/>
    </location>
</feature>
<dbReference type="PROSITE" id="PS51194">
    <property type="entry name" value="HELICASE_CTER"/>
    <property type="match status" value="1"/>
</dbReference>
<keyword evidence="1" id="KW-0547">Nucleotide-binding</keyword>
<dbReference type="EMBL" id="JANBQF010000196">
    <property type="protein sequence ID" value="KAJ2003794.1"/>
    <property type="molecule type" value="Genomic_DNA"/>
</dbReference>
<organism evidence="7 8">
    <name type="scientific">Coemansia thaxteri</name>
    <dbReference type="NCBI Taxonomy" id="2663907"/>
    <lineage>
        <taxon>Eukaryota</taxon>
        <taxon>Fungi</taxon>
        <taxon>Fungi incertae sedis</taxon>
        <taxon>Zoopagomycota</taxon>
        <taxon>Kickxellomycotina</taxon>
        <taxon>Kickxellomycetes</taxon>
        <taxon>Kickxellales</taxon>
        <taxon>Kickxellaceae</taxon>
        <taxon>Coemansia</taxon>
    </lineage>
</organism>
<dbReference type="InterPro" id="IPR001650">
    <property type="entry name" value="Helicase_C-like"/>
</dbReference>
<keyword evidence="2" id="KW-0378">Hydrolase</keyword>
<evidence type="ECO:0000313" key="8">
    <source>
        <dbReference type="Proteomes" id="UP001150907"/>
    </source>
</evidence>
<keyword evidence="8" id="KW-1185">Reference proteome</keyword>
<feature type="compositionally biased region" description="Low complexity" evidence="4">
    <location>
        <begin position="230"/>
        <end position="242"/>
    </location>
</feature>
<dbReference type="SMART" id="SM00487">
    <property type="entry name" value="DEXDc"/>
    <property type="match status" value="1"/>
</dbReference>
<dbReference type="SUPFAM" id="SSF52540">
    <property type="entry name" value="P-loop containing nucleoside triphosphate hydrolases"/>
    <property type="match status" value="2"/>
</dbReference>
<feature type="domain" description="Helicase ATP-binding" evidence="5">
    <location>
        <begin position="287"/>
        <end position="476"/>
    </location>
</feature>
<dbReference type="InterPro" id="IPR027417">
    <property type="entry name" value="P-loop_NTPase"/>
</dbReference>
<dbReference type="InterPro" id="IPR038718">
    <property type="entry name" value="SNF2-like_sf"/>
</dbReference>
<gene>
    <name evidence="7" type="ORF">H4R26_002874</name>
</gene>
<proteinExistence type="predicted"/>
<feature type="domain" description="Helicase C-terminal" evidence="6">
    <location>
        <begin position="752"/>
        <end position="904"/>
    </location>
</feature>
<evidence type="ECO:0000259" key="6">
    <source>
        <dbReference type="PROSITE" id="PS51194"/>
    </source>
</evidence>
<dbReference type="GO" id="GO:0006281">
    <property type="term" value="P:DNA repair"/>
    <property type="evidence" value="ECO:0007669"/>
    <property type="project" value="TreeGrafter"/>
</dbReference>
<sequence>MSLHRTSRRVISDSESDSDHSNKTKPALAAQTPVSKAVAASNKQYKRNLNPFHGQCLFDELSEQMGAVKLGSSQPSSSSADKRTIGVVDAVKARAADYGRGMGVPLGVMKDVPFSVIGTAAHDLRLQQSQKKSSAPLRQAPGKEKTGMLVRAPVARKLEREAAAAAAVASRKSTEIAVPGKERPGFRHFHREIYKRYQVFCPPSVLVDDDVKRPLGTISAPRVRRGTKGADSSDASDASSASQGLLELMDGLQSLSIAETLHVDTPAEMTVDLKPHQRGGVAWMLRNERNADVRGGIIGDDMGMGKTVQALALVMANPPDAGRPHTTLIVSPLATIDHWKREAETRVRPGLLRVHLYHGPKKERDPEALAQYDLIITTYATLLSDWRSLDGPGSMSYSFKKRQSRDQEVLASGGPLFCLKWRRVILDEAHEIKSPVSKKSKACHDLVADYRWCMSGTPIQNCLEDVYSLLRFLRFYPYCVMSTFNKLFVDEAAGKKEMRSVLSKLMLRRDKQTMVDNKPILDLPPRSFYFHSIDLSIAERIYYDCLNELAEAQASSAAGRMSFLVLLVILLRLRQTTSHLQVSPIAFGNEDDPDRLDEGLVEGGGLPSYLEADMSFSLSVRQFWMPTSDSVRNIPIASGQGETHEHCAQCSKPFDHLKGRWVHRCGAFVCRQCVLHGINAKHCRMCKKQRPGGYKLDINSIANALPGSELPENGRVFAKCVAGNATPRLTGDVVDELQQIYSSNRPSAKMKAILDILLAMRRSNATDKCVIFCEHLRALDLISAYIAQAGFTSIIYQGSMTKPKRDEALSEFASKDISVLLVSKKAGGVGINLTAANHIIIESLWWNPAIDSQAIDRIYRIGQNKPVHVHILIARETVDERMFDIQEKKRHLIDAVIGTVPDDKSKRLNVVDVMHILRLFPRGQQQ</sequence>
<evidence type="ECO:0000256" key="4">
    <source>
        <dbReference type="SAM" id="MobiDB-lite"/>
    </source>
</evidence>
<evidence type="ECO:0000259" key="5">
    <source>
        <dbReference type="PROSITE" id="PS51192"/>
    </source>
</evidence>
<dbReference type="Pfam" id="PF00271">
    <property type="entry name" value="Helicase_C"/>
    <property type="match status" value="1"/>
</dbReference>
<dbReference type="SMART" id="SM00490">
    <property type="entry name" value="HELICc"/>
    <property type="match status" value="1"/>
</dbReference>
<dbReference type="PROSITE" id="PS51192">
    <property type="entry name" value="HELICASE_ATP_BIND_1"/>
    <property type="match status" value="1"/>
</dbReference>